<evidence type="ECO:0000313" key="1">
    <source>
        <dbReference type="EMBL" id="BBK23509.1"/>
    </source>
</evidence>
<accession>A0A6N4TL71</accession>
<keyword evidence="2" id="KW-1185">Reference proteome</keyword>
<protein>
    <recommendedName>
        <fullName evidence="3">HTH cro/C1-type domain-containing protein</fullName>
    </recommendedName>
</protein>
<evidence type="ECO:0000313" key="2">
    <source>
        <dbReference type="Proteomes" id="UP000464754"/>
    </source>
</evidence>
<proteinExistence type="predicted"/>
<organism evidence="1 2">
    <name type="scientific">Amedibacterium intestinale</name>
    <dbReference type="NCBI Taxonomy" id="2583452"/>
    <lineage>
        <taxon>Bacteria</taxon>
        <taxon>Bacillati</taxon>
        <taxon>Bacillota</taxon>
        <taxon>Erysipelotrichia</taxon>
        <taxon>Erysipelotrichales</taxon>
        <taxon>Erysipelotrichaceae</taxon>
        <taxon>Amedibacterium</taxon>
    </lineage>
</organism>
<dbReference type="KEGG" id="aarg:Aargi30884_24120"/>
<gene>
    <name evidence="1" type="ORF">Aargi30884_24120</name>
</gene>
<sequence>MKNIPEERLSTIGKLIEVTREEKRNKSQNKYTMKSFVEGICTVNTLKRIEAGEIARIEDVYVELLDKLNLKLGYFPAVDDAILELMDPLYEAIEYYRVEDISKYCDMGLRVLGKVKNYVYYSELYELLMATKRFYLDVEVISLQKMELFLRIYPLMNSKFQLLFKVMIFYRVKREASNNPKLFDTVVKELNLANTSNVIEEFLYLNYYIVFNNNIALKDNADRLEKQLIETRNYVRLLDVYFCVLYVLIGIDNQEVEVYMRKAEKIIKNNDLPRVKVIDYYCNLAGTLHEKQLYEEALMFYLKMVEIADKSELLLSALICMAHCQRVLGLDVDIPLLEDHFLKNSNKLIQKAYRYFTSKDVEAFAKINYIIKELAPCLNFDVLIEIFRDEISILIKETGSYKSLYIYNRIVKDNLEQWNDDFVRKSE</sequence>
<dbReference type="AlphaFoldDB" id="A0A6N4TL71"/>
<dbReference type="RefSeq" id="WP_163052327.1">
    <property type="nucleotide sequence ID" value="NZ_AP019695.1"/>
</dbReference>
<dbReference type="EMBL" id="AP019695">
    <property type="protein sequence ID" value="BBK23509.1"/>
    <property type="molecule type" value="Genomic_DNA"/>
</dbReference>
<dbReference type="Proteomes" id="UP000464754">
    <property type="component" value="Chromosome"/>
</dbReference>
<evidence type="ECO:0008006" key="3">
    <source>
        <dbReference type="Google" id="ProtNLM"/>
    </source>
</evidence>
<reference evidence="2" key="1">
    <citation type="submission" date="2019-05" db="EMBL/GenBank/DDBJ databases">
        <title>Complete genome sequencing of Absiella argi strain JCM 30884.</title>
        <authorList>
            <person name="Sakamoto M."/>
            <person name="Murakami T."/>
            <person name="Mori H."/>
        </authorList>
    </citation>
    <scope>NUCLEOTIDE SEQUENCE [LARGE SCALE GENOMIC DNA]</scope>
    <source>
        <strain evidence="2">JCM 30884</strain>
    </source>
</reference>
<name>A0A6N4TL71_9FIRM</name>